<gene>
    <name evidence="2" type="ORF">GCM10012280_40420</name>
</gene>
<keyword evidence="3" id="KW-1185">Reference proteome</keyword>
<organism evidence="2 3">
    <name type="scientific">Wenjunlia tyrosinilytica</name>
    <dbReference type="NCBI Taxonomy" id="1544741"/>
    <lineage>
        <taxon>Bacteria</taxon>
        <taxon>Bacillati</taxon>
        <taxon>Actinomycetota</taxon>
        <taxon>Actinomycetes</taxon>
        <taxon>Kitasatosporales</taxon>
        <taxon>Streptomycetaceae</taxon>
        <taxon>Wenjunlia</taxon>
    </lineage>
</organism>
<dbReference type="Proteomes" id="UP000641932">
    <property type="component" value="Unassembled WGS sequence"/>
</dbReference>
<dbReference type="AlphaFoldDB" id="A0A917ZU19"/>
<reference evidence="2" key="1">
    <citation type="journal article" date="2014" name="Int. J. Syst. Evol. Microbiol.">
        <title>Complete genome sequence of Corynebacterium casei LMG S-19264T (=DSM 44701T), isolated from a smear-ripened cheese.</title>
        <authorList>
            <consortium name="US DOE Joint Genome Institute (JGI-PGF)"/>
            <person name="Walter F."/>
            <person name="Albersmeier A."/>
            <person name="Kalinowski J."/>
            <person name="Ruckert C."/>
        </authorList>
    </citation>
    <scope>NUCLEOTIDE SEQUENCE</scope>
    <source>
        <strain evidence="2">CGMCC 4.7201</strain>
    </source>
</reference>
<name>A0A917ZU19_9ACTN</name>
<dbReference type="EMBL" id="BMMS01000017">
    <property type="protein sequence ID" value="GGO91772.1"/>
    <property type="molecule type" value="Genomic_DNA"/>
</dbReference>
<sequence>MFRHEDLRRVPFAVARLDQLPQARPICARCAHVKALALEGGTGAADGGGHEGLSIVPPVPGGLPRPPGGRGGSSL</sequence>
<evidence type="ECO:0000313" key="2">
    <source>
        <dbReference type="EMBL" id="GGO91772.1"/>
    </source>
</evidence>
<reference evidence="2" key="2">
    <citation type="submission" date="2020-09" db="EMBL/GenBank/DDBJ databases">
        <authorList>
            <person name="Sun Q."/>
            <person name="Zhou Y."/>
        </authorList>
    </citation>
    <scope>NUCLEOTIDE SEQUENCE</scope>
    <source>
        <strain evidence="2">CGMCC 4.7201</strain>
    </source>
</reference>
<feature type="compositionally biased region" description="Gly residues" evidence="1">
    <location>
        <begin position="41"/>
        <end position="51"/>
    </location>
</feature>
<feature type="region of interest" description="Disordered" evidence="1">
    <location>
        <begin position="41"/>
        <end position="75"/>
    </location>
</feature>
<proteinExistence type="predicted"/>
<accession>A0A917ZU19</accession>
<feature type="compositionally biased region" description="Pro residues" evidence="1">
    <location>
        <begin position="57"/>
        <end position="67"/>
    </location>
</feature>
<evidence type="ECO:0000313" key="3">
    <source>
        <dbReference type="Proteomes" id="UP000641932"/>
    </source>
</evidence>
<comment type="caution">
    <text evidence="2">The sequence shown here is derived from an EMBL/GenBank/DDBJ whole genome shotgun (WGS) entry which is preliminary data.</text>
</comment>
<protein>
    <submittedName>
        <fullName evidence="2">Uncharacterized protein</fullName>
    </submittedName>
</protein>
<evidence type="ECO:0000256" key="1">
    <source>
        <dbReference type="SAM" id="MobiDB-lite"/>
    </source>
</evidence>